<dbReference type="AlphaFoldDB" id="A0A426XPA7"/>
<reference evidence="1 2" key="1">
    <citation type="journal article" date="2014" name="Agronomy (Basel)">
        <title>A Draft Genome Sequence for Ensete ventricosum, the Drought-Tolerant Tree Against Hunger.</title>
        <authorList>
            <person name="Harrison J."/>
            <person name="Moore K.A."/>
            <person name="Paszkiewicz K."/>
            <person name="Jones T."/>
            <person name="Grant M."/>
            <person name="Ambacheew D."/>
            <person name="Muzemil S."/>
            <person name="Studholme D.J."/>
        </authorList>
    </citation>
    <scope>NUCLEOTIDE SEQUENCE [LARGE SCALE GENOMIC DNA]</scope>
</reference>
<comment type="caution">
    <text evidence="1">The sequence shown here is derived from an EMBL/GenBank/DDBJ whole genome shotgun (WGS) entry which is preliminary data.</text>
</comment>
<accession>A0A426XPA7</accession>
<gene>
    <name evidence="1" type="ORF">B296_00034062</name>
</gene>
<dbReference type="EMBL" id="AMZH03018662">
    <property type="protein sequence ID" value="RRT41326.1"/>
    <property type="molecule type" value="Genomic_DNA"/>
</dbReference>
<dbReference type="Proteomes" id="UP000287651">
    <property type="component" value="Unassembled WGS sequence"/>
</dbReference>
<protein>
    <submittedName>
        <fullName evidence="1">Uncharacterized protein</fullName>
    </submittedName>
</protein>
<name>A0A426XPA7_ENSVE</name>
<organism evidence="1 2">
    <name type="scientific">Ensete ventricosum</name>
    <name type="common">Abyssinian banana</name>
    <name type="synonym">Musa ensete</name>
    <dbReference type="NCBI Taxonomy" id="4639"/>
    <lineage>
        <taxon>Eukaryota</taxon>
        <taxon>Viridiplantae</taxon>
        <taxon>Streptophyta</taxon>
        <taxon>Embryophyta</taxon>
        <taxon>Tracheophyta</taxon>
        <taxon>Spermatophyta</taxon>
        <taxon>Magnoliopsida</taxon>
        <taxon>Liliopsida</taxon>
        <taxon>Zingiberales</taxon>
        <taxon>Musaceae</taxon>
        <taxon>Ensete</taxon>
    </lineage>
</organism>
<sequence length="116" mass="12395">MGVAPAGALASGRPCRRQLLPVGLPTGTVPTGLWKPLLQASRGQPLPQASRGLVAGWSWLAALAGCPGCSRQPPYRVPWSQLAVPAWGLAVAIHPFRWPGYHRLSPFLAALKLLFR</sequence>
<evidence type="ECO:0000313" key="1">
    <source>
        <dbReference type="EMBL" id="RRT41326.1"/>
    </source>
</evidence>
<evidence type="ECO:0000313" key="2">
    <source>
        <dbReference type="Proteomes" id="UP000287651"/>
    </source>
</evidence>
<proteinExistence type="predicted"/>